<evidence type="ECO:0000256" key="2">
    <source>
        <dbReference type="ARBA" id="ARBA00006432"/>
    </source>
</evidence>
<dbReference type="PROSITE" id="PS00012">
    <property type="entry name" value="PHOSPHOPANTETHEINE"/>
    <property type="match status" value="2"/>
</dbReference>
<dbReference type="FunFam" id="3.30.300.30:FF:000015">
    <property type="entry name" value="Nonribosomal peptide synthase SidD"/>
    <property type="match status" value="1"/>
</dbReference>
<evidence type="ECO:0000313" key="6">
    <source>
        <dbReference type="EMBL" id="MEE1866832.1"/>
    </source>
</evidence>
<dbReference type="Pfam" id="PF13193">
    <property type="entry name" value="AMP-binding_C"/>
    <property type="match status" value="2"/>
</dbReference>
<dbReference type="EMBL" id="JAZDQP010000006">
    <property type="protein sequence ID" value="MEE1866832.1"/>
    <property type="molecule type" value="Genomic_DNA"/>
</dbReference>
<dbReference type="FunFam" id="2.30.38.10:FF:000001">
    <property type="entry name" value="Non-ribosomal peptide synthetase PvdI"/>
    <property type="match status" value="1"/>
</dbReference>
<organism evidence="6 7">
    <name type="scientific">Pseudomonas auratipiscis</name>
    <dbReference type="NCBI Taxonomy" id="3115853"/>
    <lineage>
        <taxon>Bacteria</taxon>
        <taxon>Pseudomonadati</taxon>
        <taxon>Pseudomonadota</taxon>
        <taxon>Gammaproteobacteria</taxon>
        <taxon>Pseudomonadales</taxon>
        <taxon>Pseudomonadaceae</taxon>
        <taxon>Pseudomonas</taxon>
    </lineage>
</organism>
<dbReference type="GO" id="GO:0043041">
    <property type="term" value="P:amino acid activation for nonribosomal peptide biosynthetic process"/>
    <property type="evidence" value="ECO:0007669"/>
    <property type="project" value="UniProtKB-ARBA"/>
</dbReference>
<dbReference type="PROSITE" id="PS50075">
    <property type="entry name" value="CARRIER"/>
    <property type="match status" value="2"/>
</dbReference>
<dbReference type="Proteomes" id="UP001307839">
    <property type="component" value="Unassembled WGS sequence"/>
</dbReference>
<dbReference type="InterPro" id="IPR009081">
    <property type="entry name" value="PP-bd_ACP"/>
</dbReference>
<dbReference type="Gene3D" id="2.30.38.10">
    <property type="entry name" value="Luciferase, Domain 3"/>
    <property type="match status" value="2"/>
</dbReference>
<sequence>MNPQHSLPEDDLLALLMADEAGAPDAIATRSDQAPQPLSFAQQRLWFVQQFAPLGSAYNLPRALLLKGELRGDSLESALQQVIERHDILRTRFEEIDGQPMQVLTPQAKLHLHHHDLCALSPLERDTRLQQQLTAEAGKPFDLGCAPLIRANLIRLAEDQHVLLLNMHHIVSDAWSNPILMQDLSRAYQNAVQGHSQSLPRPAIQYSDYARWQRQDYLTTAQHAKAARYWRDYLGGEITPLDLPLDRPRIDGRVALAGTVTASLPAPLVAGLNSFCQVHGLTPFVVMLGAWQLLLGRYANQDDFTIGVPNASRNQAQTQDLVGYFVSTQIYRAQLDGSQSVLSFLQALREQSLAALEHADYPIELILDDLQLQRSSEANPLFQTLFNWRVATGEQAPLHFADLLLDFLPLGQQEAKFDLSLDITYNPRSIQASFEYDSTLFACASIERLARHWQKLLNALITQPRYAVGELPMLDADEQKALLACGNDTAVPRPDLPAVHLQVAAQAASTPQRLAVACHGKTLTYAELDSRANRLAHHLIELGVGPDVFVGVALERSVDLVVGLLAILKAGGAYLPLDPNYPAERLTYMMQDSAVERVLLHPEQQHSIPLPEGVQAVYLHSVHEQLRGYAETAPQVTVDPEHLAYMIYTSGSTGQPKGVQVRHGALANHMAWMQQSLQLTADDRVLQKTAISFDASVWEFWLPLQNGAQLRLASSALNQDLSLLWQELAAERITVLQMAPSLLQALLSQADARQLASLRLVLLGGEALAVALVAQLQALWQGRIVNLYGPTEATIDSCQQSIVESLDGSIAPIGLPIDNVRVHVLDRQLQPCPHGSAGELYIGGAGLARGYHQRPALTAERFVPDPFSASGERLYRSGDLTRRRADGTLEYLSRIDQQVKIRGLRIELGEIEARLLQHAGIVEAAVLAQPSGNGLQLVAYLAGAHVPDQLSAASLRESLRQTLLQQLPDYMVPAHYLFLDSLPLTPNGKLDRRALPALDSRHGQRAYQAPSDAMQQHITHLWQEVLKLEQIGVNDNFFELGGDSILSIQVVSRARQAGIRFTPKDLFKHQTIQSLAQVAQWGESAVQADQGPVLGETPLLPIQHAFFASAIEQRQHWNQSVMLKPAAPLHADTLHSALVALVEHHDALRLRFTQVDNRWQAIHTPLTDSSTLLWQRSVADAQAMLDVSNAAQRSLDLSDGPLLRAVLMSLADGSQRLLLVVHHLVIDGVSWRILFDDLQQVYQQLHNGQAPKLMAKTSAFKSWAERLGEHARSRAVEAELGYWQAQLQDLNPDLPCNNPNGSLLGRHAGTLGVQLSQAHTRQLLHTAPAAYRTQINDLLLTALARAVQRWSGQSQVLVQLESHGREALFDDIDLTRSVGWFTSLYPVRLSPQAAMGDAIKTIKEQLRAVPDKGIGYGALRYLGDATIAEQLQALPQPRITFNYLGQFDGSFDSDNGALFAPSGEAVGDEKSHDTPLGNWLTVNSQVYDNRLNMAWTFSHEMFAEAQVEQLAQFCREELEQLIEHCSSGEHLGLTPSDFPLATLSQQQLDALPIAVRNIDDIYPLSPMQEGLLVHTLLEKHSGIYFMQECYTIGESIDYTLFDAAWQQVVQRYEAIRASFLWNTGGQLLQVIHRNTPVKVELLDLSDLPLEQAEPRIIELLREERETGFDLAKEPPIRFKLIKLADQTHRFVMSNHHILIDAWCRSLLMADFFEIYHAAREGRPSQLATPYRFRNFIEWLQGQDREVAQGFWQAQLAGLEQATPLPTDRPQISGAAHSVIDDNYTWLSNEQSMRLQEAANQQRLTVNTFVQAAWALTLHHHSRSRDIVFGVTVSGRPAHIPQMQDTVGLFINSVPLRIKLPSPDVRTRTLDWLHTILDTNVSLREYDYLPLVNIQACSELQKGQQLFDSLFVFENAPMAASVGADAQDMGVISESSRTHTNYPITVVVYPGEQLGLHLSYDTRYFDRATMDALLAQFRQLLVSLPSQLQAPLEQVAQLENGEHHDWIVQHNQTEVAHALDRSFIELFEAQVDQHREQPAASCRNDVWSYNALDCHANRVGHALLAHGVTQDQPVALLADRSLELLATIVGAFKAGAGYLPLDPSHPDERIANILAASRTPALICTARYRERARSLLAGLAQPVQLLVWEDVLDSGYSETRPGIFSAANSLAYVIFTSGSTGQPKGVMVEQAGMLNNQLSKVPYLGLGTRDIIAQTASQSFDISVWQFLTALLCGAQVRIIPDEVSKHPARLLAEIEEQHVSVLEIVPALIQALLEEQHSNLTELRWLLPTGEALPAETAAGWLQRYPHIPLVNAYGPAECSDDVAFYQIDQAATERTHIPIGYPTDNNRLYLLDDYLCPVPDGAVGEICIAGVGVGRGYCADPGKTVCVFVPNPFALLAGERLYKTGDLARRRKEDGALEYLGRVDQQVKVNGFRIELGEIEAQISLFTGIREAAVLVIEHALGKQLVAFLTLEAQTQADSNNLDDLRAFLKRRLPVYMNPSLYQVLEQMPRNANGKLDRKALARLETQGPQQLFRAPQSELQHAVATVWQTVLKAEHIGLDDNFFALGGNSLLATQVTSRIQLELAIEAPLAALFESASLEDFVRRLPAPAAPTTENELTDLFDLLDVLETQ</sequence>
<feature type="domain" description="Carrier" evidence="5">
    <location>
        <begin position="2536"/>
        <end position="2611"/>
    </location>
</feature>
<dbReference type="Gene3D" id="3.30.559.30">
    <property type="entry name" value="Nonribosomal peptide synthetase, condensation domain"/>
    <property type="match status" value="3"/>
</dbReference>
<dbReference type="CDD" id="cd19543">
    <property type="entry name" value="DCL_NRPS"/>
    <property type="match status" value="1"/>
</dbReference>
<dbReference type="Pfam" id="PF00550">
    <property type="entry name" value="PP-binding"/>
    <property type="match status" value="2"/>
</dbReference>
<dbReference type="Gene3D" id="3.30.300.30">
    <property type="match status" value="2"/>
</dbReference>
<feature type="domain" description="Carrier" evidence="5">
    <location>
        <begin position="1009"/>
        <end position="1083"/>
    </location>
</feature>
<dbReference type="FunFam" id="1.10.1200.10:FF:000005">
    <property type="entry name" value="Nonribosomal peptide synthetase 1"/>
    <property type="match status" value="1"/>
</dbReference>
<dbReference type="FunFam" id="3.30.559.10:FF:000012">
    <property type="entry name" value="Non-ribosomal peptide synthetase"/>
    <property type="match status" value="1"/>
</dbReference>
<dbReference type="GO" id="GO:0044550">
    <property type="term" value="P:secondary metabolite biosynthetic process"/>
    <property type="evidence" value="ECO:0007669"/>
    <property type="project" value="UniProtKB-ARBA"/>
</dbReference>
<dbReference type="InterPro" id="IPR000873">
    <property type="entry name" value="AMP-dep_synth/lig_dom"/>
</dbReference>
<keyword evidence="3" id="KW-0596">Phosphopantetheine</keyword>
<dbReference type="PROSITE" id="PS00455">
    <property type="entry name" value="AMP_BINDING"/>
    <property type="match status" value="2"/>
</dbReference>
<dbReference type="InterPro" id="IPR010060">
    <property type="entry name" value="NRPS_synth"/>
</dbReference>
<dbReference type="InterPro" id="IPR025110">
    <property type="entry name" value="AMP-bd_C"/>
</dbReference>
<keyword evidence="4" id="KW-0597">Phosphoprotein</keyword>
<dbReference type="Gene3D" id="3.30.559.10">
    <property type="entry name" value="Chloramphenicol acetyltransferase-like domain"/>
    <property type="match status" value="3"/>
</dbReference>
<dbReference type="InterPro" id="IPR006162">
    <property type="entry name" value="Ppantetheine_attach_site"/>
</dbReference>
<dbReference type="GO" id="GO:0031177">
    <property type="term" value="F:phosphopantetheine binding"/>
    <property type="evidence" value="ECO:0007669"/>
    <property type="project" value="InterPro"/>
</dbReference>
<dbReference type="InterPro" id="IPR023213">
    <property type="entry name" value="CAT-like_dom_sf"/>
</dbReference>
<accession>A0AB35WTX3</accession>
<proteinExistence type="inferred from homology"/>
<dbReference type="PANTHER" id="PTHR45398:SF1">
    <property type="entry name" value="ENZYME, PUTATIVE (JCVI)-RELATED"/>
    <property type="match status" value="1"/>
</dbReference>
<dbReference type="Gene3D" id="3.40.50.1820">
    <property type="entry name" value="alpha/beta hydrolase"/>
    <property type="match status" value="1"/>
</dbReference>
<dbReference type="CDD" id="cd19534">
    <property type="entry name" value="E_NRPS"/>
    <property type="match status" value="1"/>
</dbReference>
<name>A0AB35WTX3_9PSED</name>
<dbReference type="InterPro" id="IPR036736">
    <property type="entry name" value="ACP-like_sf"/>
</dbReference>
<dbReference type="PANTHER" id="PTHR45398">
    <property type="match status" value="1"/>
</dbReference>
<dbReference type="CDD" id="cd05930">
    <property type="entry name" value="A_NRPS"/>
    <property type="match status" value="2"/>
</dbReference>
<comment type="caution">
    <text evidence="6">The sequence shown here is derived from an EMBL/GenBank/DDBJ whole genome shotgun (WGS) entry which is preliminary data.</text>
</comment>
<evidence type="ECO:0000256" key="1">
    <source>
        <dbReference type="ARBA" id="ARBA00001957"/>
    </source>
</evidence>
<dbReference type="Gene3D" id="1.10.1200.10">
    <property type="entry name" value="ACP-like"/>
    <property type="match status" value="1"/>
</dbReference>
<evidence type="ECO:0000256" key="4">
    <source>
        <dbReference type="ARBA" id="ARBA00022553"/>
    </source>
</evidence>
<dbReference type="InterPro" id="IPR001242">
    <property type="entry name" value="Condensation_dom"/>
</dbReference>
<dbReference type="InterPro" id="IPR020845">
    <property type="entry name" value="AMP-binding_CS"/>
</dbReference>
<dbReference type="SUPFAM" id="SSF47336">
    <property type="entry name" value="ACP-like"/>
    <property type="match status" value="2"/>
</dbReference>
<dbReference type="InterPro" id="IPR010071">
    <property type="entry name" value="AA_adenyl_dom"/>
</dbReference>
<dbReference type="SUPFAM" id="SSF52777">
    <property type="entry name" value="CoA-dependent acyltransferases"/>
    <property type="match status" value="6"/>
</dbReference>
<dbReference type="InterPro" id="IPR045851">
    <property type="entry name" value="AMP-bd_C_sf"/>
</dbReference>
<dbReference type="SUPFAM" id="SSF56801">
    <property type="entry name" value="Acetyl-CoA synthetase-like"/>
    <property type="match status" value="2"/>
</dbReference>
<dbReference type="Gene3D" id="3.40.50.980">
    <property type="match status" value="4"/>
</dbReference>
<dbReference type="RefSeq" id="WP_330079477.1">
    <property type="nucleotide sequence ID" value="NZ_JAZDCU010000009.1"/>
</dbReference>
<dbReference type="Pfam" id="PF00501">
    <property type="entry name" value="AMP-binding"/>
    <property type="match status" value="2"/>
</dbReference>
<comment type="similarity">
    <text evidence="2">Belongs to the ATP-dependent AMP-binding enzyme family.</text>
</comment>
<protein>
    <submittedName>
        <fullName evidence="6">Amino acid adenylation domain-containing protein</fullName>
    </submittedName>
</protein>
<dbReference type="CDD" id="cd19531">
    <property type="entry name" value="LCL_NRPS-like"/>
    <property type="match status" value="1"/>
</dbReference>
<dbReference type="NCBIfam" id="TIGR01733">
    <property type="entry name" value="AA-adenyl-dom"/>
    <property type="match status" value="2"/>
</dbReference>
<dbReference type="SMART" id="SM00823">
    <property type="entry name" value="PKS_PP"/>
    <property type="match status" value="2"/>
</dbReference>
<dbReference type="FunFam" id="3.40.50.980:FF:000001">
    <property type="entry name" value="Non-ribosomal peptide synthetase"/>
    <property type="match status" value="2"/>
</dbReference>
<evidence type="ECO:0000313" key="7">
    <source>
        <dbReference type="Proteomes" id="UP001307839"/>
    </source>
</evidence>
<gene>
    <name evidence="6" type="ORF">V0R53_10525</name>
</gene>
<dbReference type="FunFam" id="3.40.50.12780:FF:000012">
    <property type="entry name" value="Non-ribosomal peptide synthetase"/>
    <property type="match status" value="1"/>
</dbReference>
<comment type="cofactor">
    <cofactor evidence="1">
        <name>pantetheine 4'-phosphate</name>
        <dbReference type="ChEBI" id="CHEBI:47942"/>
    </cofactor>
</comment>
<dbReference type="InterPro" id="IPR029058">
    <property type="entry name" value="AB_hydrolase_fold"/>
</dbReference>
<reference evidence="6 7" key="1">
    <citation type="submission" date="2024-01" db="EMBL/GenBank/DDBJ databases">
        <title>Unpublished Manusciprt.</title>
        <authorList>
            <person name="Duman M."/>
            <person name="Valdes E.G."/>
            <person name="Ajmi N."/>
            <person name="Altun S."/>
            <person name="Saticioglu I.B."/>
        </authorList>
    </citation>
    <scope>NUCLEOTIDE SEQUENCE [LARGE SCALE GENOMIC DNA]</scope>
    <source>
        <strain evidence="6 7">120P</strain>
    </source>
</reference>
<dbReference type="InterPro" id="IPR020806">
    <property type="entry name" value="PKS_PP-bd"/>
</dbReference>
<evidence type="ECO:0000256" key="3">
    <source>
        <dbReference type="ARBA" id="ARBA00022450"/>
    </source>
</evidence>
<evidence type="ECO:0000259" key="5">
    <source>
        <dbReference type="PROSITE" id="PS50075"/>
    </source>
</evidence>
<dbReference type="GO" id="GO:0003824">
    <property type="term" value="F:catalytic activity"/>
    <property type="evidence" value="ECO:0007669"/>
    <property type="project" value="InterPro"/>
</dbReference>
<dbReference type="FunFam" id="3.30.300.30:FF:000010">
    <property type="entry name" value="Enterobactin synthetase component F"/>
    <property type="match status" value="1"/>
</dbReference>
<dbReference type="NCBIfam" id="NF003417">
    <property type="entry name" value="PRK04813.1"/>
    <property type="match status" value="2"/>
</dbReference>
<dbReference type="NCBIfam" id="TIGR01720">
    <property type="entry name" value="NRPS-para261"/>
    <property type="match status" value="1"/>
</dbReference>
<keyword evidence="7" id="KW-1185">Reference proteome</keyword>
<dbReference type="Pfam" id="PF00668">
    <property type="entry name" value="Condensation"/>
    <property type="match status" value="3"/>
</dbReference>